<evidence type="ECO:0000259" key="3">
    <source>
        <dbReference type="Pfam" id="PF01562"/>
    </source>
</evidence>
<keyword evidence="1" id="KW-1015">Disulfide bond</keyword>
<feature type="domain" description="Peptidase M12B propeptide" evidence="3">
    <location>
        <begin position="15"/>
        <end position="124"/>
    </location>
</feature>
<gene>
    <name evidence="4" type="ORF">TCEB3V08_LOCUS2827</name>
</gene>
<dbReference type="Pfam" id="PF01562">
    <property type="entry name" value="Pep_M12B_propep"/>
    <property type="match status" value="1"/>
</dbReference>
<dbReference type="InterPro" id="IPR002870">
    <property type="entry name" value="Peptidase_M12B_N"/>
</dbReference>
<organism evidence="4">
    <name type="scientific">Timema cristinae</name>
    <name type="common">Walking stick</name>
    <dbReference type="NCBI Taxonomy" id="61476"/>
    <lineage>
        <taxon>Eukaryota</taxon>
        <taxon>Metazoa</taxon>
        <taxon>Ecdysozoa</taxon>
        <taxon>Arthropoda</taxon>
        <taxon>Hexapoda</taxon>
        <taxon>Insecta</taxon>
        <taxon>Pterygota</taxon>
        <taxon>Neoptera</taxon>
        <taxon>Polyneoptera</taxon>
        <taxon>Phasmatodea</taxon>
        <taxon>Timematodea</taxon>
        <taxon>Timematoidea</taxon>
        <taxon>Timematidae</taxon>
        <taxon>Timema</taxon>
    </lineage>
</organism>
<reference evidence="4" key="1">
    <citation type="submission" date="2020-11" db="EMBL/GenBank/DDBJ databases">
        <authorList>
            <person name="Tran Van P."/>
        </authorList>
    </citation>
    <scope>NUCLEOTIDE SEQUENCE</scope>
</reference>
<name>A0A7R9CFL9_TIMCR</name>
<feature type="compositionally biased region" description="Basic residues" evidence="2">
    <location>
        <begin position="156"/>
        <end position="170"/>
    </location>
</feature>
<evidence type="ECO:0000256" key="2">
    <source>
        <dbReference type="SAM" id="MobiDB-lite"/>
    </source>
</evidence>
<dbReference type="AlphaFoldDB" id="A0A7R9CFL9"/>
<evidence type="ECO:0000313" key="4">
    <source>
        <dbReference type="EMBL" id="CAD7394928.1"/>
    </source>
</evidence>
<accession>A0A7R9CFL9</accession>
<proteinExistence type="predicted"/>
<dbReference type="EMBL" id="OC317096">
    <property type="protein sequence ID" value="CAD7394928.1"/>
    <property type="molecule type" value="Genomic_DNA"/>
</dbReference>
<feature type="region of interest" description="Disordered" evidence="2">
    <location>
        <begin position="154"/>
        <end position="183"/>
    </location>
</feature>
<sequence>MVFQRVYTGHVPEYELVTPRKVTSEGAFLSHDVTYHHGESHRKRKKRSIYENQTNDAILHYQLSMPGRSYHIELWPSQNFIAPALVVERRVEGNLTSRHYQDGVWRDAEPSKMATTCHYHGLIRGQPTSSVALSACNGLSSMWSADVEEGIAVGRMSRRTKPSHHERGKNKRESVGKKARKKE</sequence>
<protein>
    <recommendedName>
        <fullName evidence="3">Peptidase M12B propeptide domain-containing protein</fullName>
    </recommendedName>
</protein>
<evidence type="ECO:0000256" key="1">
    <source>
        <dbReference type="ARBA" id="ARBA00023157"/>
    </source>
</evidence>